<reference evidence="1" key="4">
    <citation type="submission" date="2019-03" db="UniProtKB">
        <authorList>
            <consortium name="EnsemblPlants"/>
        </authorList>
    </citation>
    <scope>IDENTIFICATION</scope>
</reference>
<sequence>MHSDTTFQVLVKWADRFIISMAHYVFSVSAESGDGPFVNDENITFRTFSLNILAHICLRIEIYTSISLPKLAFGAKLKYAFTNFSLEEVPVQGDPVFAFRGIVRLSFLDC</sequence>
<proteinExistence type="predicted"/>
<protein>
    <submittedName>
        <fullName evidence="1">Uncharacterized protein</fullName>
    </submittedName>
</protein>
<organism evidence="1 2">
    <name type="scientific">Aegilops tauschii subsp. strangulata</name>
    <name type="common">Goatgrass</name>
    <dbReference type="NCBI Taxonomy" id="200361"/>
    <lineage>
        <taxon>Eukaryota</taxon>
        <taxon>Viridiplantae</taxon>
        <taxon>Streptophyta</taxon>
        <taxon>Embryophyta</taxon>
        <taxon>Tracheophyta</taxon>
        <taxon>Spermatophyta</taxon>
        <taxon>Magnoliopsida</taxon>
        <taxon>Liliopsida</taxon>
        <taxon>Poales</taxon>
        <taxon>Poaceae</taxon>
        <taxon>BOP clade</taxon>
        <taxon>Pooideae</taxon>
        <taxon>Triticodae</taxon>
        <taxon>Triticeae</taxon>
        <taxon>Triticinae</taxon>
        <taxon>Aegilops</taxon>
    </lineage>
</organism>
<dbReference type="Proteomes" id="UP000015105">
    <property type="component" value="Chromosome 7D"/>
</dbReference>
<reference evidence="1" key="3">
    <citation type="journal article" date="2017" name="Nature">
        <title>Genome sequence of the progenitor of the wheat D genome Aegilops tauschii.</title>
        <authorList>
            <person name="Luo M.C."/>
            <person name="Gu Y.Q."/>
            <person name="Puiu D."/>
            <person name="Wang H."/>
            <person name="Twardziok S.O."/>
            <person name="Deal K.R."/>
            <person name="Huo N."/>
            <person name="Zhu T."/>
            <person name="Wang L."/>
            <person name="Wang Y."/>
            <person name="McGuire P.E."/>
            <person name="Liu S."/>
            <person name="Long H."/>
            <person name="Ramasamy R.K."/>
            <person name="Rodriguez J.C."/>
            <person name="Van S.L."/>
            <person name="Yuan L."/>
            <person name="Wang Z."/>
            <person name="Xia Z."/>
            <person name="Xiao L."/>
            <person name="Anderson O.D."/>
            <person name="Ouyang S."/>
            <person name="Liang Y."/>
            <person name="Zimin A.V."/>
            <person name="Pertea G."/>
            <person name="Qi P."/>
            <person name="Bennetzen J.L."/>
            <person name="Dai X."/>
            <person name="Dawson M.W."/>
            <person name="Muller H.G."/>
            <person name="Kugler K."/>
            <person name="Rivarola-Duarte L."/>
            <person name="Spannagl M."/>
            <person name="Mayer K.F.X."/>
            <person name="Lu F.H."/>
            <person name="Bevan M.W."/>
            <person name="Leroy P."/>
            <person name="Li P."/>
            <person name="You F.M."/>
            <person name="Sun Q."/>
            <person name="Liu Z."/>
            <person name="Lyons E."/>
            <person name="Wicker T."/>
            <person name="Salzberg S.L."/>
            <person name="Devos K.M."/>
            <person name="Dvorak J."/>
        </authorList>
    </citation>
    <scope>NUCLEOTIDE SEQUENCE [LARGE SCALE GENOMIC DNA]</scope>
    <source>
        <strain evidence="1">cv. AL8/78</strain>
    </source>
</reference>
<dbReference type="EnsemblPlants" id="AET7Gv20912800.2">
    <property type="protein sequence ID" value="AET7Gv20912800.2"/>
    <property type="gene ID" value="AET7Gv20912800"/>
</dbReference>
<evidence type="ECO:0000313" key="2">
    <source>
        <dbReference type="Proteomes" id="UP000015105"/>
    </source>
</evidence>
<reference evidence="1" key="5">
    <citation type="journal article" date="2021" name="G3 (Bethesda)">
        <title>Aegilops tauschii genome assembly Aet v5.0 features greater sequence contiguity and improved annotation.</title>
        <authorList>
            <person name="Wang L."/>
            <person name="Zhu T."/>
            <person name="Rodriguez J.C."/>
            <person name="Deal K.R."/>
            <person name="Dubcovsky J."/>
            <person name="McGuire P.E."/>
            <person name="Lux T."/>
            <person name="Spannagl M."/>
            <person name="Mayer K.F.X."/>
            <person name="Baldrich P."/>
            <person name="Meyers B.C."/>
            <person name="Huo N."/>
            <person name="Gu Y.Q."/>
            <person name="Zhou H."/>
            <person name="Devos K.M."/>
            <person name="Bennetzen J.L."/>
            <person name="Unver T."/>
            <person name="Budak H."/>
            <person name="Gulick P.J."/>
            <person name="Galiba G."/>
            <person name="Kalapos B."/>
            <person name="Nelson D.R."/>
            <person name="Li P."/>
            <person name="You F.M."/>
            <person name="Luo M.C."/>
            <person name="Dvorak J."/>
        </authorList>
    </citation>
    <scope>NUCLEOTIDE SEQUENCE [LARGE SCALE GENOMIC DNA]</scope>
    <source>
        <strain evidence="1">cv. AL8/78</strain>
    </source>
</reference>
<evidence type="ECO:0000313" key="1">
    <source>
        <dbReference type="EnsemblPlants" id="AET7Gv20912800.2"/>
    </source>
</evidence>
<keyword evidence="2" id="KW-1185">Reference proteome</keyword>
<accession>A0A453SEP1</accession>
<dbReference type="Gramene" id="AET7Gv20912800.2">
    <property type="protein sequence ID" value="AET7Gv20912800.2"/>
    <property type="gene ID" value="AET7Gv20912800"/>
</dbReference>
<reference evidence="2" key="2">
    <citation type="journal article" date="2017" name="Nat. Plants">
        <title>The Aegilops tauschii genome reveals multiple impacts of transposons.</title>
        <authorList>
            <person name="Zhao G."/>
            <person name="Zou C."/>
            <person name="Li K."/>
            <person name="Wang K."/>
            <person name="Li T."/>
            <person name="Gao L."/>
            <person name="Zhang X."/>
            <person name="Wang H."/>
            <person name="Yang Z."/>
            <person name="Liu X."/>
            <person name="Jiang W."/>
            <person name="Mao L."/>
            <person name="Kong X."/>
            <person name="Jiao Y."/>
            <person name="Jia J."/>
        </authorList>
    </citation>
    <scope>NUCLEOTIDE SEQUENCE [LARGE SCALE GENOMIC DNA]</scope>
    <source>
        <strain evidence="2">cv. AL8/78</strain>
    </source>
</reference>
<name>A0A453SEP1_AEGTS</name>
<reference evidence="2" key="1">
    <citation type="journal article" date="2014" name="Science">
        <title>Ancient hybridizations among the ancestral genomes of bread wheat.</title>
        <authorList>
            <consortium name="International Wheat Genome Sequencing Consortium,"/>
            <person name="Marcussen T."/>
            <person name="Sandve S.R."/>
            <person name="Heier L."/>
            <person name="Spannagl M."/>
            <person name="Pfeifer M."/>
            <person name="Jakobsen K.S."/>
            <person name="Wulff B.B."/>
            <person name="Steuernagel B."/>
            <person name="Mayer K.F."/>
            <person name="Olsen O.A."/>
        </authorList>
    </citation>
    <scope>NUCLEOTIDE SEQUENCE [LARGE SCALE GENOMIC DNA]</scope>
    <source>
        <strain evidence="2">cv. AL8/78</strain>
    </source>
</reference>
<dbReference type="AlphaFoldDB" id="A0A453SEP1"/>